<evidence type="ECO:0000313" key="7">
    <source>
        <dbReference type="EMBL" id="OGM91835.1"/>
    </source>
</evidence>
<keyword evidence="2 7" id="KW-0689">Ribosomal protein</keyword>
<feature type="compositionally biased region" description="Basic residues" evidence="6">
    <location>
        <begin position="21"/>
        <end position="30"/>
    </location>
</feature>
<dbReference type="Proteomes" id="UP000177029">
    <property type="component" value="Unassembled WGS sequence"/>
</dbReference>
<dbReference type="STRING" id="1802555.A2755_00510"/>
<dbReference type="SUPFAM" id="SSF110324">
    <property type="entry name" value="Ribosomal L27 protein-like"/>
    <property type="match status" value="1"/>
</dbReference>
<evidence type="ECO:0000256" key="5">
    <source>
        <dbReference type="ARBA" id="ARBA00035477"/>
    </source>
</evidence>
<dbReference type="PANTHER" id="PTHR15893">
    <property type="entry name" value="RIBOSOMAL PROTEIN L27"/>
    <property type="match status" value="1"/>
</dbReference>
<keyword evidence="3" id="KW-0687">Ribonucleoprotein</keyword>
<dbReference type="PRINTS" id="PR00063">
    <property type="entry name" value="RIBOSOMALL27"/>
</dbReference>
<dbReference type="Pfam" id="PF01016">
    <property type="entry name" value="Ribosomal_L27"/>
    <property type="match status" value="1"/>
</dbReference>
<comment type="caution">
    <text evidence="7">The sequence shown here is derived from an EMBL/GenBank/DDBJ whole genome shotgun (WGS) entry which is preliminary data.</text>
</comment>
<evidence type="ECO:0000256" key="1">
    <source>
        <dbReference type="ARBA" id="ARBA00010797"/>
    </source>
</evidence>
<dbReference type="GO" id="GO:0006412">
    <property type="term" value="P:translation"/>
    <property type="evidence" value="ECO:0007669"/>
    <property type="project" value="InterPro"/>
</dbReference>
<evidence type="ECO:0000256" key="3">
    <source>
        <dbReference type="ARBA" id="ARBA00023274"/>
    </source>
</evidence>
<protein>
    <recommendedName>
        <fullName evidence="4">Large ribosomal subunit protein bL27</fullName>
    </recommendedName>
    <alternativeName>
        <fullName evidence="5">50S ribosomal protein L27</fullName>
    </alternativeName>
</protein>
<reference evidence="7 8" key="1">
    <citation type="journal article" date="2016" name="Nat. Commun.">
        <title>Thousands of microbial genomes shed light on interconnected biogeochemical processes in an aquifer system.</title>
        <authorList>
            <person name="Anantharaman K."/>
            <person name="Brown C.T."/>
            <person name="Hug L.A."/>
            <person name="Sharon I."/>
            <person name="Castelle C.J."/>
            <person name="Probst A.J."/>
            <person name="Thomas B.C."/>
            <person name="Singh A."/>
            <person name="Wilkins M.J."/>
            <person name="Karaoz U."/>
            <person name="Brodie E.L."/>
            <person name="Williams K.H."/>
            <person name="Hubbard S.S."/>
            <person name="Banfield J.F."/>
        </authorList>
    </citation>
    <scope>NUCLEOTIDE SEQUENCE [LARGE SCALE GENOMIC DNA]</scope>
</reference>
<sequence length="90" mass="9852">MAHTKQLGSTKLGRDSAAKRLGVKRQHGQKVKAGEILVRQRGTRYLQGVNVRRSGDDTLYAAIAGTVQFSTAKKKLFNGKSRTATRVAVR</sequence>
<gene>
    <name evidence="7" type="ORF">A2755_00510</name>
</gene>
<dbReference type="NCBIfam" id="TIGR00062">
    <property type="entry name" value="L27"/>
    <property type="match status" value="1"/>
</dbReference>
<evidence type="ECO:0000256" key="2">
    <source>
        <dbReference type="ARBA" id="ARBA00022980"/>
    </source>
</evidence>
<evidence type="ECO:0000313" key="8">
    <source>
        <dbReference type="Proteomes" id="UP000177029"/>
    </source>
</evidence>
<dbReference type="EMBL" id="MGIP01000005">
    <property type="protein sequence ID" value="OGM91835.1"/>
    <property type="molecule type" value="Genomic_DNA"/>
</dbReference>
<dbReference type="InterPro" id="IPR018261">
    <property type="entry name" value="Ribosomal_bL27_CS"/>
</dbReference>
<dbReference type="PROSITE" id="PS00831">
    <property type="entry name" value="RIBOSOMAL_L27"/>
    <property type="match status" value="1"/>
</dbReference>
<dbReference type="GO" id="GO:0022625">
    <property type="term" value="C:cytosolic large ribosomal subunit"/>
    <property type="evidence" value="ECO:0007669"/>
    <property type="project" value="TreeGrafter"/>
</dbReference>
<name>A0A1F8DVM9_9BACT</name>
<dbReference type="Gene3D" id="2.40.50.100">
    <property type="match status" value="1"/>
</dbReference>
<dbReference type="FunFam" id="2.40.50.100:FF:000020">
    <property type="entry name" value="50S ribosomal protein L27"/>
    <property type="match status" value="1"/>
</dbReference>
<dbReference type="AlphaFoldDB" id="A0A1F8DVM9"/>
<evidence type="ECO:0000256" key="6">
    <source>
        <dbReference type="SAM" id="MobiDB-lite"/>
    </source>
</evidence>
<feature type="region of interest" description="Disordered" evidence="6">
    <location>
        <begin position="1"/>
        <end position="30"/>
    </location>
</feature>
<accession>A0A1F8DVM9</accession>
<dbReference type="InterPro" id="IPR001684">
    <property type="entry name" value="Ribosomal_bL27"/>
</dbReference>
<evidence type="ECO:0000256" key="4">
    <source>
        <dbReference type="ARBA" id="ARBA00035175"/>
    </source>
</evidence>
<dbReference type="PANTHER" id="PTHR15893:SF0">
    <property type="entry name" value="LARGE RIBOSOMAL SUBUNIT PROTEIN BL27M"/>
    <property type="match status" value="1"/>
</dbReference>
<organism evidence="7 8">
    <name type="scientific">Candidatus Wolfebacteria bacterium RIFCSPHIGHO2_01_FULL_48_22</name>
    <dbReference type="NCBI Taxonomy" id="1802555"/>
    <lineage>
        <taxon>Bacteria</taxon>
        <taxon>Candidatus Wolfeibacteriota</taxon>
    </lineage>
</organism>
<comment type="similarity">
    <text evidence="1">Belongs to the bacterial ribosomal protein bL27 family.</text>
</comment>
<proteinExistence type="inferred from homology"/>
<dbReference type="GO" id="GO:0003735">
    <property type="term" value="F:structural constituent of ribosome"/>
    <property type="evidence" value="ECO:0007669"/>
    <property type="project" value="InterPro"/>
</dbReference>